<dbReference type="PANTHER" id="PTHR45266:SF3">
    <property type="entry name" value="OXALOACETATE DECARBOXYLASE ALPHA CHAIN"/>
    <property type="match status" value="1"/>
</dbReference>
<dbReference type="PROSITE" id="PS00188">
    <property type="entry name" value="BIOTIN"/>
    <property type="match status" value="1"/>
</dbReference>
<dbReference type="Gene3D" id="2.40.50.100">
    <property type="match status" value="1"/>
</dbReference>
<evidence type="ECO:0000256" key="4">
    <source>
        <dbReference type="ARBA" id="ARBA00022516"/>
    </source>
</evidence>
<dbReference type="RefSeq" id="WP_261616713.1">
    <property type="nucleotide sequence ID" value="NZ_JALIDZ010000006.1"/>
</dbReference>
<dbReference type="AlphaFoldDB" id="A0AAW5R2R3"/>
<keyword evidence="4 9" id="KW-0444">Lipid biosynthesis</keyword>
<dbReference type="SUPFAM" id="SSF51230">
    <property type="entry name" value="Single hybrid motif"/>
    <property type="match status" value="1"/>
</dbReference>
<sequence>MAKSDRDIDQTLIRELAALLSETDLSEIEIEQQGLRVRVARTVSVVAGAAPAIAAALPAASAGQAPSAGASAETGLKPGTVTSPMVGTAYRAPEPGAAPFIEVGASVREGQTLVIVEAMKTMNQIPAPKAGTVTAILVEDGQPVEYGEPLVVIE</sequence>
<evidence type="ECO:0000256" key="7">
    <source>
        <dbReference type="ARBA" id="ARBA00023160"/>
    </source>
</evidence>
<evidence type="ECO:0000256" key="6">
    <source>
        <dbReference type="ARBA" id="ARBA00023098"/>
    </source>
</evidence>
<evidence type="ECO:0000256" key="5">
    <source>
        <dbReference type="ARBA" id="ARBA00022832"/>
    </source>
</evidence>
<comment type="caution">
    <text evidence="11">The sequence shown here is derived from an EMBL/GenBank/DDBJ whole genome shotgun (WGS) entry which is preliminary data.</text>
</comment>
<dbReference type="PRINTS" id="PR01071">
    <property type="entry name" value="ACOABIOTINCC"/>
</dbReference>
<dbReference type="GO" id="GO:0006633">
    <property type="term" value="P:fatty acid biosynthetic process"/>
    <property type="evidence" value="ECO:0007669"/>
    <property type="project" value="UniProtKB-KW"/>
</dbReference>
<evidence type="ECO:0000313" key="12">
    <source>
        <dbReference type="Proteomes" id="UP001320898"/>
    </source>
</evidence>
<evidence type="ECO:0000256" key="2">
    <source>
        <dbReference type="ARBA" id="ARBA00005194"/>
    </source>
</evidence>
<name>A0AAW5R2R3_9HYPH</name>
<evidence type="ECO:0000256" key="9">
    <source>
        <dbReference type="RuleBase" id="RU364072"/>
    </source>
</evidence>
<dbReference type="InterPro" id="IPR000089">
    <property type="entry name" value="Biotin_lipoyl"/>
</dbReference>
<comment type="function">
    <text evidence="1 9">This protein is a component of the acetyl coenzyme A carboxylase complex; first, biotin carboxylase catalyzes the carboxylation of the carrier protein and then the transcarboxylase transfers the carboxyl group to form malonyl-CoA.</text>
</comment>
<reference evidence="11 12" key="1">
    <citation type="submission" date="2022-04" db="EMBL/GenBank/DDBJ databases">
        <authorList>
            <person name="Ye Y.-Q."/>
            <person name="Du Z.-J."/>
        </authorList>
    </citation>
    <scope>NUCLEOTIDE SEQUENCE [LARGE SCALE GENOMIC DNA]</scope>
    <source>
        <strain evidence="11 12">A6E488</strain>
    </source>
</reference>
<dbReference type="GO" id="GO:0009317">
    <property type="term" value="C:acetyl-CoA carboxylase complex"/>
    <property type="evidence" value="ECO:0007669"/>
    <property type="project" value="InterPro"/>
</dbReference>
<feature type="domain" description="Lipoyl-binding" evidence="10">
    <location>
        <begin position="78"/>
        <end position="154"/>
    </location>
</feature>
<dbReference type="Pfam" id="PF00364">
    <property type="entry name" value="Biotin_lipoyl"/>
    <property type="match status" value="1"/>
</dbReference>
<protein>
    <recommendedName>
        <fullName evidence="3 9">Biotin carboxyl carrier protein of acetyl-CoA carboxylase</fullName>
    </recommendedName>
</protein>
<dbReference type="PROSITE" id="PS50968">
    <property type="entry name" value="BIOTINYL_LIPOYL"/>
    <property type="match status" value="1"/>
</dbReference>
<keyword evidence="7 9" id="KW-0275">Fatty acid biosynthesis</keyword>
<dbReference type="FunFam" id="2.40.50.100:FF:000003">
    <property type="entry name" value="Acetyl-CoA carboxylase biotin carboxyl carrier protein"/>
    <property type="match status" value="1"/>
</dbReference>
<keyword evidence="6 9" id="KW-0443">Lipid metabolism</keyword>
<keyword evidence="11" id="KW-0436">Ligase</keyword>
<keyword evidence="5 9" id="KW-0276">Fatty acid metabolism</keyword>
<keyword evidence="12" id="KW-1185">Reference proteome</keyword>
<evidence type="ECO:0000313" key="11">
    <source>
        <dbReference type="EMBL" id="MCT8973133.1"/>
    </source>
</evidence>
<dbReference type="PANTHER" id="PTHR45266">
    <property type="entry name" value="OXALOACETATE DECARBOXYLASE ALPHA CHAIN"/>
    <property type="match status" value="1"/>
</dbReference>
<keyword evidence="8 9" id="KW-0092">Biotin</keyword>
<dbReference type="InterPro" id="IPR001882">
    <property type="entry name" value="Biotin_BS"/>
</dbReference>
<dbReference type="InterPro" id="IPR050709">
    <property type="entry name" value="Biotin_Carboxyl_Carrier/Decarb"/>
</dbReference>
<dbReference type="InterPro" id="IPR001249">
    <property type="entry name" value="AcCoA_biotinCC"/>
</dbReference>
<accession>A0AAW5R2R3</accession>
<comment type="pathway">
    <text evidence="2 9">Lipid metabolism; fatty acid biosynthesis.</text>
</comment>
<evidence type="ECO:0000256" key="1">
    <source>
        <dbReference type="ARBA" id="ARBA00003761"/>
    </source>
</evidence>
<dbReference type="EMBL" id="JALIDZ010000006">
    <property type="protein sequence ID" value="MCT8973133.1"/>
    <property type="molecule type" value="Genomic_DNA"/>
</dbReference>
<dbReference type="NCBIfam" id="TIGR00531">
    <property type="entry name" value="BCCP"/>
    <property type="match status" value="1"/>
</dbReference>
<gene>
    <name evidence="11" type="primary">accB</name>
    <name evidence="11" type="ORF">MUB46_14820</name>
</gene>
<evidence type="ECO:0000256" key="3">
    <source>
        <dbReference type="ARBA" id="ARBA00017562"/>
    </source>
</evidence>
<dbReference type="GO" id="GO:0003989">
    <property type="term" value="F:acetyl-CoA carboxylase activity"/>
    <property type="evidence" value="ECO:0007669"/>
    <property type="project" value="InterPro"/>
</dbReference>
<dbReference type="InterPro" id="IPR011053">
    <property type="entry name" value="Single_hybrid_motif"/>
</dbReference>
<organism evidence="11 12">
    <name type="scientific">Microbaculum marinisediminis</name>
    <dbReference type="NCBI Taxonomy" id="2931392"/>
    <lineage>
        <taxon>Bacteria</taxon>
        <taxon>Pseudomonadati</taxon>
        <taxon>Pseudomonadota</taxon>
        <taxon>Alphaproteobacteria</taxon>
        <taxon>Hyphomicrobiales</taxon>
        <taxon>Tepidamorphaceae</taxon>
        <taxon>Microbaculum</taxon>
    </lineage>
</organism>
<evidence type="ECO:0000256" key="8">
    <source>
        <dbReference type="ARBA" id="ARBA00023267"/>
    </source>
</evidence>
<proteinExistence type="predicted"/>
<dbReference type="Proteomes" id="UP001320898">
    <property type="component" value="Unassembled WGS sequence"/>
</dbReference>
<evidence type="ECO:0000259" key="10">
    <source>
        <dbReference type="PROSITE" id="PS50968"/>
    </source>
</evidence>
<dbReference type="CDD" id="cd06850">
    <property type="entry name" value="biotinyl_domain"/>
    <property type="match status" value="1"/>
</dbReference>